<organism evidence="14 15">
    <name type="scientific">Pontibacter akesuensis</name>
    <dbReference type="NCBI Taxonomy" id="388950"/>
    <lineage>
        <taxon>Bacteria</taxon>
        <taxon>Pseudomonadati</taxon>
        <taxon>Bacteroidota</taxon>
        <taxon>Cytophagia</taxon>
        <taxon>Cytophagales</taxon>
        <taxon>Hymenobacteraceae</taxon>
        <taxon>Pontibacter</taxon>
    </lineage>
</organism>
<sequence>MIAEIFRLLAIIMISWLLGLLMADFLRRRQYYGIANFRIIGSNTRYSFIGIGAFKWIVTKTFYRHLNQNIKLSATPTLDECTEVRKAMTHSEWLHRIAFWLVVTIGIPITLVQGLYRQVVPLLLLNVILNLYPVLLQQYNKRRLDKVILGVKKHQLAALR</sequence>
<evidence type="ECO:0000256" key="6">
    <source>
        <dbReference type="ARBA" id="ARBA00022989"/>
    </source>
</evidence>
<keyword evidence="3" id="KW-0808">Transferase</keyword>
<dbReference type="AlphaFoldDB" id="A0A1I7J3K9"/>
<dbReference type="GO" id="GO:0016746">
    <property type="term" value="F:acyltransferase activity"/>
    <property type="evidence" value="ECO:0007669"/>
    <property type="project" value="UniProtKB-KW"/>
</dbReference>
<keyword evidence="4 13" id="KW-0812">Transmembrane</keyword>
<dbReference type="STRING" id="388950.GCA_001611675_02600"/>
<dbReference type="EMBL" id="FPCA01000003">
    <property type="protein sequence ID" value="SFU79799.1"/>
    <property type="molecule type" value="Genomic_DNA"/>
</dbReference>
<evidence type="ECO:0000256" key="4">
    <source>
        <dbReference type="ARBA" id="ARBA00022692"/>
    </source>
</evidence>
<dbReference type="GO" id="GO:0005886">
    <property type="term" value="C:plasma membrane"/>
    <property type="evidence" value="ECO:0007669"/>
    <property type="project" value="UniProtKB-SubCell"/>
</dbReference>
<dbReference type="Pfam" id="PF18927">
    <property type="entry name" value="CrtO"/>
    <property type="match status" value="1"/>
</dbReference>
<keyword evidence="6 13" id="KW-1133">Transmembrane helix</keyword>
<comment type="pathway">
    <text evidence="9">Carotenoid biosynthesis; staphyloxanthin biosynthesis; staphyloxanthin from farnesyl diphosphate: step 5/5.</text>
</comment>
<reference evidence="15" key="1">
    <citation type="submission" date="2016-10" db="EMBL/GenBank/DDBJ databases">
        <authorList>
            <person name="Varghese N."/>
        </authorList>
    </citation>
    <scope>NUCLEOTIDE SEQUENCE [LARGE SCALE GENOMIC DNA]</scope>
    <source>
        <strain evidence="15">DSM 18820</strain>
    </source>
</reference>
<evidence type="ECO:0000256" key="1">
    <source>
        <dbReference type="ARBA" id="ARBA00004162"/>
    </source>
</evidence>
<protein>
    <recommendedName>
        <fullName evidence="11">Glycosyl-4,4'-diaponeurosporenoate acyltransferase</fullName>
    </recommendedName>
</protein>
<keyword evidence="2" id="KW-1003">Cell membrane</keyword>
<evidence type="ECO:0000256" key="13">
    <source>
        <dbReference type="SAM" id="Phobius"/>
    </source>
</evidence>
<accession>A0A1I7J3K9</accession>
<comment type="similarity">
    <text evidence="10">Belongs to the acyltransferase CrtO family.</text>
</comment>
<evidence type="ECO:0000256" key="5">
    <source>
        <dbReference type="ARBA" id="ARBA00022729"/>
    </source>
</evidence>
<feature type="transmembrane region" description="Helical" evidence="13">
    <location>
        <begin position="93"/>
        <end position="112"/>
    </location>
</feature>
<evidence type="ECO:0000256" key="12">
    <source>
        <dbReference type="ARBA" id="ARBA00025324"/>
    </source>
</evidence>
<evidence type="ECO:0000256" key="10">
    <source>
        <dbReference type="ARBA" id="ARBA00023603"/>
    </source>
</evidence>
<comment type="function">
    <text evidence="12">Catalyzes the acylation of glycosyl-4,4'-diaponeurosporenoate, i.e. the esterification of glucose at the C6'' position with the carboxyl group of the C(15) fatty acid 12-methyltetradecanoic acid, to yield staphyloxanthin. This is the last step in the biosynthesis of this orange pigment, present in most staphylococci strains.</text>
</comment>
<evidence type="ECO:0000256" key="8">
    <source>
        <dbReference type="ARBA" id="ARBA00023315"/>
    </source>
</evidence>
<evidence type="ECO:0000313" key="15">
    <source>
        <dbReference type="Proteomes" id="UP000182491"/>
    </source>
</evidence>
<keyword evidence="5" id="KW-0732">Signal</keyword>
<evidence type="ECO:0000256" key="9">
    <source>
        <dbReference type="ARBA" id="ARBA00023588"/>
    </source>
</evidence>
<dbReference type="UniPathway" id="UPA00029">
    <property type="reaction ID" value="UER00560"/>
</dbReference>
<comment type="subcellular location">
    <subcellularLocation>
        <location evidence="1">Cell membrane</location>
        <topology evidence="1">Single-pass membrane protein</topology>
    </subcellularLocation>
</comment>
<keyword evidence="8" id="KW-0012">Acyltransferase</keyword>
<evidence type="ECO:0000313" key="14">
    <source>
        <dbReference type="EMBL" id="SFU79799.1"/>
    </source>
</evidence>
<dbReference type="InterPro" id="IPR044021">
    <property type="entry name" value="CrtO"/>
</dbReference>
<keyword evidence="15" id="KW-1185">Reference proteome</keyword>
<feature type="transmembrane region" description="Helical" evidence="13">
    <location>
        <begin position="6"/>
        <end position="26"/>
    </location>
</feature>
<evidence type="ECO:0000256" key="11">
    <source>
        <dbReference type="ARBA" id="ARBA00023667"/>
    </source>
</evidence>
<evidence type="ECO:0000256" key="3">
    <source>
        <dbReference type="ARBA" id="ARBA00022679"/>
    </source>
</evidence>
<evidence type="ECO:0000256" key="7">
    <source>
        <dbReference type="ARBA" id="ARBA00023136"/>
    </source>
</evidence>
<evidence type="ECO:0000256" key="2">
    <source>
        <dbReference type="ARBA" id="ARBA00022475"/>
    </source>
</evidence>
<gene>
    <name evidence="14" type="ORF">SAMN04487941_2466</name>
</gene>
<dbReference type="Proteomes" id="UP000182491">
    <property type="component" value="Unassembled WGS sequence"/>
</dbReference>
<feature type="transmembrane region" description="Helical" evidence="13">
    <location>
        <begin position="118"/>
        <end position="136"/>
    </location>
</feature>
<name>A0A1I7J3K9_9BACT</name>
<proteinExistence type="inferred from homology"/>
<keyword evidence="7 13" id="KW-0472">Membrane</keyword>